<dbReference type="Proteomes" id="UP000274922">
    <property type="component" value="Unassembled WGS sequence"/>
</dbReference>
<reference evidence="3" key="1">
    <citation type="journal article" date="2018" name="Nat. Microbiol.">
        <title>Leveraging single-cell genomics to expand the fungal tree of life.</title>
        <authorList>
            <person name="Ahrendt S.R."/>
            <person name="Quandt C.A."/>
            <person name="Ciobanu D."/>
            <person name="Clum A."/>
            <person name="Salamov A."/>
            <person name="Andreopoulos B."/>
            <person name="Cheng J.F."/>
            <person name="Woyke T."/>
            <person name="Pelin A."/>
            <person name="Henrissat B."/>
            <person name="Reynolds N.K."/>
            <person name="Benny G.L."/>
            <person name="Smith M.E."/>
            <person name="James T.Y."/>
            <person name="Grigoriev I.V."/>
        </authorList>
    </citation>
    <scope>NUCLEOTIDE SEQUENCE [LARGE SCALE GENOMIC DNA]</scope>
    <source>
        <strain evidence="3">ATCC 52028</strain>
    </source>
</reference>
<dbReference type="STRING" id="1555241.A0A4P9XC03"/>
<organism evidence="2 3">
    <name type="scientific">Caulochytrium protostelioides</name>
    <dbReference type="NCBI Taxonomy" id="1555241"/>
    <lineage>
        <taxon>Eukaryota</taxon>
        <taxon>Fungi</taxon>
        <taxon>Fungi incertae sedis</taxon>
        <taxon>Chytridiomycota</taxon>
        <taxon>Chytridiomycota incertae sedis</taxon>
        <taxon>Chytridiomycetes</taxon>
        <taxon>Caulochytriales</taxon>
        <taxon>Caulochytriaceae</taxon>
        <taxon>Caulochytrium</taxon>
    </lineage>
</organism>
<feature type="compositionally biased region" description="Low complexity" evidence="1">
    <location>
        <begin position="168"/>
        <end position="178"/>
    </location>
</feature>
<evidence type="ECO:0008006" key="4">
    <source>
        <dbReference type="Google" id="ProtNLM"/>
    </source>
</evidence>
<feature type="region of interest" description="Disordered" evidence="1">
    <location>
        <begin position="68"/>
        <end position="130"/>
    </location>
</feature>
<feature type="region of interest" description="Disordered" evidence="1">
    <location>
        <begin position="149"/>
        <end position="218"/>
    </location>
</feature>
<proteinExistence type="predicted"/>
<accession>A0A4P9XC03</accession>
<keyword evidence="3" id="KW-1185">Reference proteome</keyword>
<evidence type="ECO:0000256" key="1">
    <source>
        <dbReference type="SAM" id="MobiDB-lite"/>
    </source>
</evidence>
<evidence type="ECO:0000313" key="2">
    <source>
        <dbReference type="EMBL" id="RKP02948.1"/>
    </source>
</evidence>
<feature type="compositionally biased region" description="Basic and acidic residues" evidence="1">
    <location>
        <begin position="68"/>
        <end position="90"/>
    </location>
</feature>
<feature type="region of interest" description="Disordered" evidence="1">
    <location>
        <begin position="237"/>
        <end position="294"/>
    </location>
</feature>
<gene>
    <name evidence="2" type="ORF">CXG81DRAFT_17470</name>
</gene>
<dbReference type="EMBL" id="ML014132">
    <property type="protein sequence ID" value="RKP02948.1"/>
    <property type="molecule type" value="Genomic_DNA"/>
</dbReference>
<feature type="compositionally biased region" description="Low complexity" evidence="1">
    <location>
        <begin position="195"/>
        <end position="207"/>
    </location>
</feature>
<sequence length="462" mass="47383">MSGPRVVAASSRIAHSPYAVLGSVVLQYKDTVALQPPYDLPTDYTHIRDNASSAYRADVSLERTMLKRHEEQEAARRKEAEDRAARERRLAPGFSKAGLKPTPISPSDPVATDAAPRPSEGGSDPTALVATTALPPASPFAAVSATLTAPAPAPEGGSPTLPPRTLNSSSPSRDPSSPALLTPLDATEPPAPALPARTAGAPASSAAIDPTPEPVPLARLADSELARLKASMNAVNESSSSYAKAPPVPPSPLGPSAAGVMGTQPSVTSWTPHGAAPAVPPPPPPLPAAAAGPSSAVAGPRPILGMYPLGGSSASHLTPSLEGLMSSMMHLGPVTTLQSPATNAPHPGGAPALPPKPLVALAAHVAATPSSAGSIDPTTALQQQQYVQLQSRFRDPARAADCAFAVHHIPNDLARQSAFVEAVAKVMDVGFTDVTLVRRTLLRFDLDVERTVDDLLTNSVSN</sequence>
<feature type="compositionally biased region" description="Pro residues" evidence="1">
    <location>
        <begin position="278"/>
        <end position="287"/>
    </location>
</feature>
<name>A0A4P9XC03_9FUNG</name>
<protein>
    <recommendedName>
        <fullName evidence="4">UBA domain-containing protein</fullName>
    </recommendedName>
</protein>
<dbReference type="AlphaFoldDB" id="A0A4P9XC03"/>
<evidence type="ECO:0000313" key="3">
    <source>
        <dbReference type="Proteomes" id="UP000274922"/>
    </source>
</evidence>